<dbReference type="InterPro" id="IPR047971">
    <property type="entry name" value="ExeM-like"/>
</dbReference>
<reference evidence="2 3" key="1">
    <citation type="submission" date="2020-08" db="EMBL/GenBank/DDBJ databases">
        <title>Sequencing the genomes of 1000 actinobacteria strains.</title>
        <authorList>
            <person name="Klenk H.-P."/>
        </authorList>
    </citation>
    <scope>NUCLEOTIDE SEQUENCE [LARGE SCALE GENOMIC DNA]</scope>
    <source>
        <strain evidence="2 3">DSM 23040</strain>
    </source>
</reference>
<dbReference type="CDD" id="cd10283">
    <property type="entry name" value="MnuA_DNase1-like"/>
    <property type="match status" value="1"/>
</dbReference>
<dbReference type="Proteomes" id="UP000568050">
    <property type="component" value="Unassembled WGS sequence"/>
</dbReference>
<dbReference type="NCBIfam" id="NF033681">
    <property type="entry name" value="ExeM_NucH_DNase"/>
    <property type="match status" value="1"/>
</dbReference>
<proteinExistence type="predicted"/>
<dbReference type="EMBL" id="JACHWP010000004">
    <property type="protein sequence ID" value="MBB3023291.1"/>
    <property type="molecule type" value="Genomic_DNA"/>
</dbReference>
<name>A0A839QZA4_9MICO</name>
<evidence type="ECO:0000313" key="3">
    <source>
        <dbReference type="Proteomes" id="UP000568050"/>
    </source>
</evidence>
<keyword evidence="3" id="KW-1185">Reference proteome</keyword>
<dbReference type="SUPFAM" id="SSF56219">
    <property type="entry name" value="DNase I-like"/>
    <property type="match status" value="1"/>
</dbReference>
<dbReference type="CDD" id="cd04486">
    <property type="entry name" value="YhcR_OBF_like"/>
    <property type="match status" value="1"/>
</dbReference>
<dbReference type="InterPro" id="IPR036691">
    <property type="entry name" value="Endo/exonu/phosph_ase_sf"/>
</dbReference>
<sequence>MPTSRIGSSPAPSASEAIFVYTGKTQTTVAVGDEVQVTGTADEYRGRTQISGKIEVTPLNEGLEPVRPLTMDWASTDGKRENLESMLYLPNEKFLVSDVYPVGRYGEIGLASGKQLPTQPTDIARPTSPEAKAQAERNDAISVILDDGTGQGFAASPTLDPRPVPYIDPEDPIDVGDSAHITEPVIIDYRYDTWRLQPTRPITDGDEPARFHGRAHPVPKPGGQISIASFNVLNYFTTTGDELGCKGGNYSTDGTNNVAGNPCDVRGVFDRDDLHRQQAKTVAAINRLDASVVGLMEMENSAKLGEGKDEATKNLVAALNKDAGYAKWDYIEIPDSELPAIEDQDFITNAIIYQPAEARPTGHVQALDEEAGDNGAFHNARTPIAATFTAVKSGKKAVPTTVVVNHFKSKGSAPKAGPNKDQGDGQGNWNAARIEQAQALVDWTPQLVRDSGSADIAMLGDFNSYAQEDPMHVLYGAHYRPAATGEFSYVFGGQVGSLDHLLLSPSLAARMTGADVWNINSVQSPLLQYAQYRTVGEDFYRPDATAFSDHDPYIAGFRAK</sequence>
<dbReference type="PANTHER" id="PTHR42834:SF1">
    <property type="entry name" value="ENDONUCLEASE_EXONUCLEASE_PHOSPHATASE FAMILY PROTEIN (AFU_ORTHOLOGUE AFUA_3G09210)"/>
    <property type="match status" value="1"/>
</dbReference>
<comment type="caution">
    <text evidence="2">The sequence shown here is derived from an EMBL/GenBank/DDBJ whole genome shotgun (WGS) entry which is preliminary data.</text>
</comment>
<evidence type="ECO:0000313" key="2">
    <source>
        <dbReference type="EMBL" id="MBB3023291.1"/>
    </source>
</evidence>
<dbReference type="AlphaFoldDB" id="A0A839QZA4"/>
<dbReference type="PANTHER" id="PTHR42834">
    <property type="entry name" value="ENDONUCLEASE/EXONUCLEASE/PHOSPHATASE FAMILY PROTEIN (AFU_ORTHOLOGUE AFUA_3G09210)"/>
    <property type="match status" value="1"/>
</dbReference>
<organism evidence="2 3">
    <name type="scientific">Helcobacillus massiliensis</name>
    <dbReference type="NCBI Taxonomy" id="521392"/>
    <lineage>
        <taxon>Bacteria</taxon>
        <taxon>Bacillati</taxon>
        <taxon>Actinomycetota</taxon>
        <taxon>Actinomycetes</taxon>
        <taxon>Micrococcales</taxon>
        <taxon>Dermabacteraceae</taxon>
        <taxon>Helcobacillus</taxon>
    </lineage>
</organism>
<feature type="region of interest" description="Disordered" evidence="1">
    <location>
        <begin position="409"/>
        <end position="428"/>
    </location>
</feature>
<dbReference type="RefSeq" id="WP_343064066.1">
    <property type="nucleotide sequence ID" value="NZ_JACHWP010000004.1"/>
</dbReference>
<gene>
    <name evidence="2" type="ORF">FHX50_001583</name>
</gene>
<accession>A0A839QZA4</accession>
<evidence type="ECO:0000256" key="1">
    <source>
        <dbReference type="SAM" id="MobiDB-lite"/>
    </source>
</evidence>
<protein>
    <submittedName>
        <fullName evidence="2">Putative extracellular nuclease</fullName>
    </submittedName>
</protein>
<dbReference type="Gene3D" id="3.60.10.10">
    <property type="entry name" value="Endonuclease/exonuclease/phosphatase"/>
    <property type="match status" value="1"/>
</dbReference>